<accession>A0A409XUU3</accession>
<dbReference type="AlphaFoldDB" id="A0A409XUU3"/>
<reference evidence="1 2" key="1">
    <citation type="journal article" date="2018" name="Evol. Lett.">
        <title>Horizontal gene cluster transfer increased hallucinogenic mushroom diversity.</title>
        <authorList>
            <person name="Reynolds H.T."/>
            <person name="Vijayakumar V."/>
            <person name="Gluck-Thaler E."/>
            <person name="Korotkin H.B."/>
            <person name="Matheny P.B."/>
            <person name="Slot J.C."/>
        </authorList>
    </citation>
    <scope>NUCLEOTIDE SEQUENCE [LARGE SCALE GENOMIC DNA]</scope>
    <source>
        <strain evidence="1 2">2631</strain>
    </source>
</reference>
<dbReference type="InterPro" id="IPR043129">
    <property type="entry name" value="ATPase_NBD"/>
</dbReference>
<protein>
    <submittedName>
        <fullName evidence="1">Uncharacterized protein</fullName>
    </submittedName>
</protein>
<name>A0A409XUU3_PSICY</name>
<dbReference type="Proteomes" id="UP000283269">
    <property type="component" value="Unassembled WGS sequence"/>
</dbReference>
<feature type="non-terminal residue" evidence="1">
    <location>
        <position position="382"/>
    </location>
</feature>
<dbReference type="CDD" id="cd10170">
    <property type="entry name" value="ASKHA_NBD_HSP70"/>
    <property type="match status" value="1"/>
</dbReference>
<dbReference type="Gene3D" id="3.30.420.40">
    <property type="match status" value="1"/>
</dbReference>
<dbReference type="STRING" id="93625.A0A409XUU3"/>
<dbReference type="SUPFAM" id="SSF53067">
    <property type="entry name" value="Actin-like ATPase domain"/>
    <property type="match status" value="1"/>
</dbReference>
<comment type="caution">
    <text evidence="1">The sequence shown here is derived from an EMBL/GenBank/DDBJ whole genome shotgun (WGS) entry which is preliminary data.</text>
</comment>
<dbReference type="PANTHER" id="PTHR14187">
    <property type="entry name" value="ALPHA KINASE/ELONGATION FACTOR 2 KINASE"/>
    <property type="match status" value="1"/>
</dbReference>
<dbReference type="PANTHER" id="PTHR14187:SF5">
    <property type="entry name" value="HEAT SHOCK 70 KDA PROTEIN 12A"/>
    <property type="match status" value="1"/>
</dbReference>
<gene>
    <name evidence="1" type="ORF">CVT25_000853</name>
</gene>
<dbReference type="OrthoDB" id="2963168at2759"/>
<evidence type="ECO:0000313" key="2">
    <source>
        <dbReference type="Proteomes" id="UP000283269"/>
    </source>
</evidence>
<evidence type="ECO:0000313" key="1">
    <source>
        <dbReference type="EMBL" id="PPQ94461.1"/>
    </source>
</evidence>
<proteinExistence type="predicted"/>
<dbReference type="InParanoid" id="A0A409XUU3"/>
<keyword evidence="2" id="KW-1185">Reference proteome</keyword>
<dbReference type="EMBL" id="NHYD01000339">
    <property type="protein sequence ID" value="PPQ94461.1"/>
    <property type="molecule type" value="Genomic_DNA"/>
</dbReference>
<sequence>MPTRQPYSGTQRKLVLAFDLGTTFSGISYSILDPGEVAEITRDRVGGDSKIPTIIYCDKHGEVRAVGAEAKREGIEADAEDKEWTKAEWQVLFVLPKDCAHFFTLVLWSFRFKLHLRPRSSSAALIASHTIPPLPEGKTVIDVFAEFLRYLHQCARTYIEETYPNRADMCKNLENRTDFVLTHPNGWEGTQQSQIRRAAVWAGLIPNSPAGQQRLSFVTEGEASLHRCIQEGLTTHAIEQGKGVLTVDAGGDTIDVTAYKQTSQDTQSFEELVAPNCHFQGSVFVTSSARNYLENLLENSRFIDDIPNIAECFDKGTKLRFHNDDDAQYIKFGRRGDKDPLLNIRSGQLKLLGSDVASFFEPSIQCIVESIEKQRAESETQI</sequence>
<organism evidence="1 2">
    <name type="scientific">Psilocybe cyanescens</name>
    <dbReference type="NCBI Taxonomy" id="93625"/>
    <lineage>
        <taxon>Eukaryota</taxon>
        <taxon>Fungi</taxon>
        <taxon>Dikarya</taxon>
        <taxon>Basidiomycota</taxon>
        <taxon>Agaricomycotina</taxon>
        <taxon>Agaricomycetes</taxon>
        <taxon>Agaricomycetidae</taxon>
        <taxon>Agaricales</taxon>
        <taxon>Agaricineae</taxon>
        <taxon>Strophariaceae</taxon>
        <taxon>Psilocybe</taxon>
    </lineage>
</organism>